<dbReference type="GO" id="GO:0016020">
    <property type="term" value="C:membrane"/>
    <property type="evidence" value="ECO:0007669"/>
    <property type="project" value="UniProtKB-SubCell"/>
</dbReference>
<dbReference type="InterPro" id="IPR002781">
    <property type="entry name" value="TM_pro_TauE-like"/>
</dbReference>
<dbReference type="SUPFAM" id="SSF103473">
    <property type="entry name" value="MFS general substrate transporter"/>
    <property type="match status" value="1"/>
</dbReference>
<dbReference type="GO" id="GO:0016567">
    <property type="term" value="P:protein ubiquitination"/>
    <property type="evidence" value="ECO:0007669"/>
    <property type="project" value="TreeGrafter"/>
</dbReference>
<dbReference type="InParanoid" id="A0A078BA89"/>
<feature type="transmembrane region" description="Helical" evidence="6">
    <location>
        <begin position="42"/>
        <end position="63"/>
    </location>
</feature>
<proteinExistence type="predicted"/>
<gene>
    <name evidence="7" type="primary">Contig2192.g2355</name>
    <name evidence="7" type="ORF">STYLEM_19328</name>
</gene>
<feature type="transmembrane region" description="Helical" evidence="6">
    <location>
        <begin position="271"/>
        <end position="291"/>
    </location>
</feature>
<keyword evidence="3 6" id="KW-1133">Transmembrane helix</keyword>
<evidence type="ECO:0008006" key="9">
    <source>
        <dbReference type="Google" id="ProtNLM"/>
    </source>
</evidence>
<evidence type="ECO:0000313" key="8">
    <source>
        <dbReference type="Proteomes" id="UP000039865"/>
    </source>
</evidence>
<dbReference type="GO" id="GO:0031464">
    <property type="term" value="C:Cul4A-RING E3 ubiquitin ligase complex"/>
    <property type="evidence" value="ECO:0007669"/>
    <property type="project" value="TreeGrafter"/>
</dbReference>
<evidence type="ECO:0000256" key="1">
    <source>
        <dbReference type="ARBA" id="ARBA00004141"/>
    </source>
</evidence>
<evidence type="ECO:0000256" key="5">
    <source>
        <dbReference type="SAM" id="MobiDB-lite"/>
    </source>
</evidence>
<keyword evidence="8" id="KW-1185">Reference proteome</keyword>
<dbReference type="EMBL" id="CCKQ01018235">
    <property type="protein sequence ID" value="CDW90187.1"/>
    <property type="molecule type" value="Genomic_DNA"/>
</dbReference>
<feature type="transmembrane region" description="Helical" evidence="6">
    <location>
        <begin position="69"/>
        <end position="97"/>
    </location>
</feature>
<feature type="transmembrane region" description="Helical" evidence="6">
    <location>
        <begin position="389"/>
        <end position="408"/>
    </location>
</feature>
<keyword evidence="4 6" id="KW-0472">Membrane</keyword>
<protein>
    <recommendedName>
        <fullName evidence="9">Sulfite exporter TauE/SafE</fullName>
    </recommendedName>
</protein>
<dbReference type="PANTHER" id="PTHR14255:SF3">
    <property type="entry name" value="SULFITE EXPORTER TAUE_SAFE FAMILY PROTEIN 5-RELATED"/>
    <property type="match status" value="1"/>
</dbReference>
<dbReference type="PANTHER" id="PTHR14255">
    <property type="entry name" value="CEREBLON"/>
    <property type="match status" value="1"/>
</dbReference>
<evidence type="ECO:0000256" key="2">
    <source>
        <dbReference type="ARBA" id="ARBA00022692"/>
    </source>
</evidence>
<dbReference type="InterPro" id="IPR036259">
    <property type="entry name" value="MFS_trans_sf"/>
</dbReference>
<evidence type="ECO:0000256" key="4">
    <source>
        <dbReference type="ARBA" id="ARBA00023136"/>
    </source>
</evidence>
<feature type="region of interest" description="Disordered" evidence="5">
    <location>
        <begin position="200"/>
        <end position="220"/>
    </location>
</feature>
<feature type="transmembrane region" description="Helical" evidence="6">
    <location>
        <begin position="143"/>
        <end position="160"/>
    </location>
</feature>
<reference evidence="7 8" key="1">
    <citation type="submission" date="2014-06" db="EMBL/GenBank/DDBJ databases">
        <authorList>
            <person name="Swart Estienne"/>
        </authorList>
    </citation>
    <scope>NUCLEOTIDE SEQUENCE [LARGE SCALE GENOMIC DNA]</scope>
    <source>
        <strain evidence="7 8">130c</strain>
    </source>
</reference>
<feature type="transmembrane region" description="Helical" evidence="6">
    <location>
        <begin position="324"/>
        <end position="351"/>
    </location>
</feature>
<dbReference type="OMA" id="MRNNFVP"/>
<evidence type="ECO:0000256" key="6">
    <source>
        <dbReference type="SAM" id="Phobius"/>
    </source>
</evidence>
<evidence type="ECO:0000313" key="7">
    <source>
        <dbReference type="EMBL" id="CDW90187.1"/>
    </source>
</evidence>
<organism evidence="7 8">
    <name type="scientific">Stylonychia lemnae</name>
    <name type="common">Ciliate</name>
    <dbReference type="NCBI Taxonomy" id="5949"/>
    <lineage>
        <taxon>Eukaryota</taxon>
        <taxon>Sar</taxon>
        <taxon>Alveolata</taxon>
        <taxon>Ciliophora</taxon>
        <taxon>Intramacronucleata</taxon>
        <taxon>Spirotrichea</taxon>
        <taxon>Stichotrichia</taxon>
        <taxon>Sporadotrichida</taxon>
        <taxon>Oxytrichidae</taxon>
        <taxon>Stylonychinae</taxon>
        <taxon>Stylonychia</taxon>
    </lineage>
</organism>
<dbReference type="OrthoDB" id="510493at2759"/>
<accession>A0A078BA89</accession>
<evidence type="ECO:0000256" key="3">
    <source>
        <dbReference type="ARBA" id="ARBA00022989"/>
    </source>
</evidence>
<comment type="subcellular location">
    <subcellularLocation>
        <location evidence="1">Membrane</location>
        <topology evidence="1">Multi-pass membrane protein</topology>
    </subcellularLocation>
</comment>
<sequence>MSRQFDSNYLTGLLQLQSSLNETAYGEFILTPFPMPPSAIEVIGLVVIMVLMILCNAGGVGGGGNSTPFIVVFFNLTLIECIPIGNFLGFISAFFRFIINYREKHPNNPDKLAIDYEIIELTMPLLYLGTLFGVQIGTRLPEIYLAVIFAILLFFVAYKTSEKAYKMIKDENKKLQISKEDQLSYNDKTLALKTSLLEKESNTVGKNDHERQNQLENKDEKQSAQLRYIMKQESQHFTPRRCLNFALTLIFLITTSMLLNSKDIFTVSDYVKYAAVGLFIVYSIGCTIVISKTLQKNYHIKLNEGYQFDKNDITYENPGQLIKVIVLCFISGILGGIVGISGGIILAPLFIQLGMLPTLVSSTNQYLALISTISVSFQYWYLGMLNTEFVIVLGIICMIGCYIGVKQVQVMVKKSGRQSIIVVALAFVLFASFLMIPVKYWLKSIGQQ</sequence>
<feature type="transmembrane region" description="Helical" evidence="6">
    <location>
        <begin position="363"/>
        <end position="382"/>
    </location>
</feature>
<name>A0A078BA89_STYLE</name>
<keyword evidence="2 6" id="KW-0812">Transmembrane</keyword>
<dbReference type="AlphaFoldDB" id="A0A078BA89"/>
<feature type="transmembrane region" description="Helical" evidence="6">
    <location>
        <begin position="242"/>
        <end position="259"/>
    </location>
</feature>
<dbReference type="Proteomes" id="UP000039865">
    <property type="component" value="Unassembled WGS sequence"/>
</dbReference>
<dbReference type="Pfam" id="PF01925">
    <property type="entry name" value="TauE"/>
    <property type="match status" value="1"/>
</dbReference>
<feature type="transmembrane region" description="Helical" evidence="6">
    <location>
        <begin position="420"/>
        <end position="442"/>
    </location>
</feature>